<feature type="compositionally biased region" description="Basic and acidic residues" evidence="1">
    <location>
        <begin position="162"/>
        <end position="180"/>
    </location>
</feature>
<feature type="compositionally biased region" description="Basic residues" evidence="1">
    <location>
        <begin position="84"/>
        <end position="95"/>
    </location>
</feature>
<feature type="region of interest" description="Disordered" evidence="1">
    <location>
        <begin position="59"/>
        <end position="108"/>
    </location>
</feature>
<comment type="caution">
    <text evidence="2">The sequence shown here is derived from an EMBL/GenBank/DDBJ whole genome shotgun (WGS) entry which is preliminary data.</text>
</comment>
<name>A0A1F6W654_9BACT</name>
<evidence type="ECO:0000256" key="1">
    <source>
        <dbReference type="SAM" id="MobiDB-lite"/>
    </source>
</evidence>
<dbReference type="AlphaFoldDB" id="A0A1F6W654"/>
<feature type="region of interest" description="Disordered" evidence="1">
    <location>
        <begin position="147"/>
        <end position="180"/>
    </location>
</feature>
<reference evidence="2 3" key="1">
    <citation type="journal article" date="2016" name="Nat. Commun.">
        <title>Thousands of microbial genomes shed light on interconnected biogeochemical processes in an aquifer system.</title>
        <authorList>
            <person name="Anantharaman K."/>
            <person name="Brown C.T."/>
            <person name="Hug L.A."/>
            <person name="Sharon I."/>
            <person name="Castelle C.J."/>
            <person name="Probst A.J."/>
            <person name="Thomas B.C."/>
            <person name="Singh A."/>
            <person name="Wilkins M.J."/>
            <person name="Karaoz U."/>
            <person name="Brodie E.L."/>
            <person name="Williams K.H."/>
            <person name="Hubbard S.S."/>
            <person name="Banfield J.F."/>
        </authorList>
    </citation>
    <scope>NUCLEOTIDE SEQUENCE [LARGE SCALE GENOMIC DNA]</scope>
</reference>
<dbReference type="Proteomes" id="UP000178374">
    <property type="component" value="Unassembled WGS sequence"/>
</dbReference>
<accession>A0A1F6W654</accession>
<sequence>MEEPKSPEESEPSREVEIIFKEVQRRVAKEKAEKLTKKVTETLPENKEDLPFISRTYGEEASEPVSSGHYGGPSMKINLIGKNKVGKRKKEKGKKPTPQNTTEKIETRITPDDTKEIYINKKLWRKIFSDGTRETYDLDGNLIGRLDSKGKEIPTDAPASTPEEKSKIEKETTPKTPEETEVAKEIENLLPKDKEKLGRGLSTIGFRVEKKKNDYFASVFDKIVKSKKVKEGGTIFRFCKELKDSFVRDSATAQKKAEGVISGKEKYKLSNVSLLLGNVVRYGRIISDATGFSLASPLRYVMMGGMAFTRVAEAGKEARLKNEEVIERTRIQDADLATKEAWNIYENAKKEAEDSNVSAEALKNAYLTNISQNLAKKLREPSIANGFLQKVLRFDMLNGVVSIDNKIYDIQVNQKLSESEKREKIKKITKKYEKTLKDYDRILTQYGIVDELAMIGRYGQTIGKTIVGAVTVETLVLSVEKLYEALSHVLSGSDAPELISASTPEPSGAQVATSEVVTTTPTSPEVTPPAPIVPPEIITEPPTPPETPALEPAVETPAPAVAETTETVNDDATIGKGEGIEHAFRRQIEHDGNLATRLGYKGDINDAKALHEFSGGAAHRVALDKGYVDRMTGQEIRVMDGDKIAYQIHTENGQIVVDEKTIDGKIIETRHEGDSFEKETEKYEYTHHGDKRIESVLKHPADITVQVQDKFEPIEPIRSNIREHLDLPPEPPTPEELKARIETTMDTEIKNRTPLEQAPVKPVYQDKVYEIYQTNIVHIFPEDTVTHWNSISNLKAKDLLNVKIDEKSTINPAVAYLHKLREITGLKPKKGWVWGLFGRGETVNEYVVRALQKGAEKGLLDQLKF</sequence>
<gene>
    <name evidence="2" type="ORF">A3B85_02175</name>
</gene>
<proteinExistence type="predicted"/>
<protein>
    <submittedName>
        <fullName evidence="2">Uncharacterized protein</fullName>
    </submittedName>
</protein>
<evidence type="ECO:0000313" key="3">
    <source>
        <dbReference type="Proteomes" id="UP000178374"/>
    </source>
</evidence>
<dbReference type="STRING" id="1801750.A3B85_02175"/>
<dbReference type="EMBL" id="MFUA01000012">
    <property type="protein sequence ID" value="OGI77246.1"/>
    <property type="molecule type" value="Genomic_DNA"/>
</dbReference>
<organism evidence="2 3">
    <name type="scientific">Candidatus Nomurabacteria bacterium RIFCSPHIGHO2_02_FULL_37_13</name>
    <dbReference type="NCBI Taxonomy" id="1801750"/>
    <lineage>
        <taxon>Bacteria</taxon>
        <taxon>Candidatus Nomuraibacteriota</taxon>
    </lineage>
</organism>
<evidence type="ECO:0000313" key="2">
    <source>
        <dbReference type="EMBL" id="OGI77246.1"/>
    </source>
</evidence>